<dbReference type="PANTHER" id="PTHR13379">
    <property type="entry name" value="UNCHARACTERIZED DUF1308"/>
    <property type="match status" value="1"/>
</dbReference>
<protein>
    <recommendedName>
        <fullName evidence="7">DUF1308 domain-containing protein</fullName>
    </recommendedName>
</protein>
<comment type="caution">
    <text evidence="5">The sequence shown here is derived from an EMBL/GenBank/DDBJ whole genome shotgun (WGS) entry which is preliminary data.</text>
</comment>
<reference evidence="5" key="2">
    <citation type="submission" date="2017-10" db="EMBL/GenBank/DDBJ databases">
        <title>Ladona fulva Genome sequencing and assembly.</title>
        <authorList>
            <person name="Murali S."/>
            <person name="Richards S."/>
            <person name="Bandaranaike D."/>
            <person name="Bellair M."/>
            <person name="Blankenburg K."/>
            <person name="Chao H."/>
            <person name="Dinh H."/>
            <person name="Doddapaneni H."/>
            <person name="Dugan-Rocha S."/>
            <person name="Elkadiri S."/>
            <person name="Gnanaolivu R."/>
            <person name="Hernandez B."/>
            <person name="Skinner E."/>
            <person name="Javaid M."/>
            <person name="Lee S."/>
            <person name="Li M."/>
            <person name="Ming W."/>
            <person name="Munidasa M."/>
            <person name="Muniz J."/>
            <person name="Nguyen L."/>
            <person name="Hughes D."/>
            <person name="Osuji N."/>
            <person name="Pu L.-L."/>
            <person name="Puazo M."/>
            <person name="Qu C."/>
            <person name="Quiroz J."/>
            <person name="Raj R."/>
            <person name="Weissenberger G."/>
            <person name="Xin Y."/>
            <person name="Zou X."/>
            <person name="Han Y."/>
            <person name="Worley K."/>
            <person name="Muzny D."/>
            <person name="Gibbs R."/>
        </authorList>
    </citation>
    <scope>NUCLEOTIDE SEQUENCE</scope>
    <source>
        <strain evidence="5">Sampled in the wild</strain>
    </source>
</reference>
<reference evidence="5" key="1">
    <citation type="submission" date="2013-04" db="EMBL/GenBank/DDBJ databases">
        <authorList>
            <person name="Qu J."/>
            <person name="Murali S.C."/>
            <person name="Bandaranaike D."/>
            <person name="Bellair M."/>
            <person name="Blankenburg K."/>
            <person name="Chao H."/>
            <person name="Dinh H."/>
            <person name="Doddapaneni H."/>
            <person name="Downs B."/>
            <person name="Dugan-Rocha S."/>
            <person name="Elkadiri S."/>
            <person name="Gnanaolivu R.D."/>
            <person name="Hernandez B."/>
            <person name="Javaid M."/>
            <person name="Jayaseelan J.C."/>
            <person name="Lee S."/>
            <person name="Li M."/>
            <person name="Ming W."/>
            <person name="Munidasa M."/>
            <person name="Muniz J."/>
            <person name="Nguyen L."/>
            <person name="Ongeri F."/>
            <person name="Osuji N."/>
            <person name="Pu L.-L."/>
            <person name="Puazo M."/>
            <person name="Qu C."/>
            <person name="Quiroz J."/>
            <person name="Raj R."/>
            <person name="Weissenberger G."/>
            <person name="Xin Y."/>
            <person name="Zou X."/>
            <person name="Han Y."/>
            <person name="Richards S."/>
            <person name="Worley K."/>
            <person name="Muzny D."/>
            <person name="Gibbs R."/>
        </authorList>
    </citation>
    <scope>NUCLEOTIDE SEQUENCE</scope>
    <source>
        <strain evidence="5">Sampled in the wild</strain>
    </source>
</reference>
<feature type="domain" description="DUF1308" evidence="3">
    <location>
        <begin position="237"/>
        <end position="393"/>
    </location>
</feature>
<evidence type="ECO:0000313" key="6">
    <source>
        <dbReference type="Proteomes" id="UP000792457"/>
    </source>
</evidence>
<evidence type="ECO:0008006" key="7">
    <source>
        <dbReference type="Google" id="ProtNLM"/>
    </source>
</evidence>
<dbReference type="OrthoDB" id="441890at2759"/>
<gene>
    <name evidence="5" type="ORF">J437_LFUL007537</name>
</gene>
<feature type="region of interest" description="Disordered" evidence="2">
    <location>
        <begin position="201"/>
        <end position="227"/>
    </location>
</feature>
<accession>A0A8K0K3Q3</accession>
<dbReference type="EMBL" id="KZ308338">
    <property type="protein sequence ID" value="KAG8227747.1"/>
    <property type="molecule type" value="Genomic_DNA"/>
</dbReference>
<dbReference type="Proteomes" id="UP000792457">
    <property type="component" value="Unassembled WGS sequence"/>
</dbReference>
<dbReference type="PANTHER" id="PTHR13379:SF0">
    <property type="entry name" value="UPF0415 PROTEIN C7ORF25"/>
    <property type="match status" value="1"/>
</dbReference>
<feature type="domain" description="DUF5614" evidence="4">
    <location>
        <begin position="9"/>
        <end position="216"/>
    </location>
</feature>
<evidence type="ECO:0000256" key="1">
    <source>
        <dbReference type="ARBA" id="ARBA00006588"/>
    </source>
</evidence>
<dbReference type="Pfam" id="PF18474">
    <property type="entry name" value="DUF5614"/>
    <property type="match status" value="1"/>
</dbReference>
<evidence type="ECO:0000313" key="5">
    <source>
        <dbReference type="EMBL" id="KAG8227747.1"/>
    </source>
</evidence>
<keyword evidence="6" id="KW-1185">Reference proteome</keyword>
<dbReference type="InterPro" id="IPR041076">
    <property type="entry name" value="DUF5614"/>
</dbReference>
<dbReference type="AlphaFoldDB" id="A0A8K0K3Q3"/>
<evidence type="ECO:0000259" key="3">
    <source>
        <dbReference type="Pfam" id="PF07000"/>
    </source>
</evidence>
<evidence type="ECO:0000256" key="2">
    <source>
        <dbReference type="SAM" id="MobiDB-lite"/>
    </source>
</evidence>
<name>A0A8K0K3Q3_LADFU</name>
<sequence>MDLNRELAEQLNDKIISGEELLAKVSRFGNVCGISKLQKKIKQEINFLVKTLQLGLVKKEHLLCTNLHHFCALVNTLETCNELSSVLQHFSFKSDGDSSETTKRLCVDVVADKGRTWMKVVARNPRALSQLCTGAGEYGQRNVIDQAKEFLACAKQHPFMFKPPQIVFVFSSGIEESLCELLEDIGVTIVGEHMPDSCPYQFDEEDESDEEEEAVSEEGTLTPQQSTSIADVVPNRLNLDVTTMLAYVSALTNGGADWEYKQPILKGQALRELKHPVKPVLDSLFEGKELLVCRSAFESFMTILNTLGGPGEKKRATEFIPRITIVEDGEESFEHLKTGGKVKERSRVVFATGLAQKAVTVTANAGFVRSARNQGYEFPVFVHESRALTEGKQFGPPLSF</sequence>
<evidence type="ECO:0000259" key="4">
    <source>
        <dbReference type="Pfam" id="PF18474"/>
    </source>
</evidence>
<comment type="similarity">
    <text evidence="1">Belongs to the UPF0415 family.</text>
</comment>
<proteinExistence type="inferred from homology"/>
<feature type="compositionally biased region" description="Acidic residues" evidence="2">
    <location>
        <begin position="202"/>
        <end position="216"/>
    </location>
</feature>
<organism evidence="5 6">
    <name type="scientific">Ladona fulva</name>
    <name type="common">Scarce chaser dragonfly</name>
    <name type="synonym">Libellula fulva</name>
    <dbReference type="NCBI Taxonomy" id="123851"/>
    <lineage>
        <taxon>Eukaryota</taxon>
        <taxon>Metazoa</taxon>
        <taxon>Ecdysozoa</taxon>
        <taxon>Arthropoda</taxon>
        <taxon>Hexapoda</taxon>
        <taxon>Insecta</taxon>
        <taxon>Pterygota</taxon>
        <taxon>Palaeoptera</taxon>
        <taxon>Odonata</taxon>
        <taxon>Epiprocta</taxon>
        <taxon>Anisoptera</taxon>
        <taxon>Libelluloidea</taxon>
        <taxon>Libellulidae</taxon>
        <taxon>Ladona</taxon>
    </lineage>
</organism>
<dbReference type="InterPro" id="IPR010733">
    <property type="entry name" value="DUF1308"/>
</dbReference>
<dbReference type="Pfam" id="PF07000">
    <property type="entry name" value="DUF1308"/>
    <property type="match status" value="1"/>
</dbReference>